<evidence type="ECO:0000313" key="2">
    <source>
        <dbReference type="EMBL" id="JAD87662.1"/>
    </source>
</evidence>
<feature type="transmembrane region" description="Helical" evidence="1">
    <location>
        <begin position="12"/>
        <end position="33"/>
    </location>
</feature>
<reference evidence="2" key="2">
    <citation type="journal article" date="2015" name="Data Brief">
        <title>Shoot transcriptome of the giant reed, Arundo donax.</title>
        <authorList>
            <person name="Barrero R.A."/>
            <person name="Guerrero F.D."/>
            <person name="Moolhuijzen P."/>
            <person name="Goolsby J.A."/>
            <person name="Tidwell J."/>
            <person name="Bellgard S.E."/>
            <person name="Bellgard M.I."/>
        </authorList>
    </citation>
    <scope>NUCLEOTIDE SEQUENCE</scope>
    <source>
        <tissue evidence="2">Shoot tissue taken approximately 20 cm above the soil surface</tissue>
    </source>
</reference>
<keyword evidence="1" id="KW-0472">Membrane</keyword>
<protein>
    <submittedName>
        <fullName evidence="2">Uncharacterized protein</fullName>
    </submittedName>
</protein>
<keyword evidence="1" id="KW-1133">Transmembrane helix</keyword>
<reference evidence="2" key="1">
    <citation type="submission" date="2014-09" db="EMBL/GenBank/DDBJ databases">
        <authorList>
            <person name="Magalhaes I.L.F."/>
            <person name="Oliveira U."/>
            <person name="Santos F.R."/>
            <person name="Vidigal T.H.D.A."/>
            <person name="Brescovit A.D."/>
            <person name="Santos A.J."/>
        </authorList>
    </citation>
    <scope>NUCLEOTIDE SEQUENCE</scope>
    <source>
        <tissue evidence="2">Shoot tissue taken approximately 20 cm above the soil surface</tissue>
    </source>
</reference>
<proteinExistence type="predicted"/>
<keyword evidence="1" id="KW-0812">Transmembrane</keyword>
<organism evidence="2">
    <name type="scientific">Arundo donax</name>
    <name type="common">Giant reed</name>
    <name type="synonym">Donax arundinaceus</name>
    <dbReference type="NCBI Taxonomy" id="35708"/>
    <lineage>
        <taxon>Eukaryota</taxon>
        <taxon>Viridiplantae</taxon>
        <taxon>Streptophyta</taxon>
        <taxon>Embryophyta</taxon>
        <taxon>Tracheophyta</taxon>
        <taxon>Spermatophyta</taxon>
        <taxon>Magnoliopsida</taxon>
        <taxon>Liliopsida</taxon>
        <taxon>Poales</taxon>
        <taxon>Poaceae</taxon>
        <taxon>PACMAD clade</taxon>
        <taxon>Arundinoideae</taxon>
        <taxon>Arundineae</taxon>
        <taxon>Arundo</taxon>
    </lineage>
</organism>
<sequence length="121" mass="13246">MLTEAEVGLDIFHLLFVFSYFPSLLIIVTRLYLIQSILLHSADEATTSAQPFSTVPNLARDLPTRNSNISNLGTSQISPLLISTSSIGHQIDGIQTIQFTSNSRLDHSKATSSLLVNTVRC</sequence>
<dbReference type="AlphaFoldDB" id="A0A0A9DV83"/>
<evidence type="ECO:0000256" key="1">
    <source>
        <dbReference type="SAM" id="Phobius"/>
    </source>
</evidence>
<accession>A0A0A9DV83</accession>
<dbReference type="EMBL" id="GBRH01210233">
    <property type="protein sequence ID" value="JAD87662.1"/>
    <property type="molecule type" value="Transcribed_RNA"/>
</dbReference>
<name>A0A0A9DV83_ARUDO</name>